<dbReference type="EMBL" id="JALNTZ010000008">
    <property type="protein sequence ID" value="KAJ3642579.1"/>
    <property type="molecule type" value="Genomic_DNA"/>
</dbReference>
<sequence length="136" mass="16234">MPLTGRLNKRDIWAAITRECKKQEIMFNIDATYQRERPVFAVSPGVWLDFSRPSPVEIIRPSGARYIRPRQPCLIPEISWLRLPENAGPDPSEKKRRQRAPASYHCCYCDVTLKKRAWFRCDNTRRIFFWRLRRIV</sequence>
<evidence type="ECO:0000313" key="2">
    <source>
        <dbReference type="Proteomes" id="UP001168821"/>
    </source>
</evidence>
<proteinExistence type="predicted"/>
<gene>
    <name evidence="1" type="ORF">Zmor_025343</name>
</gene>
<protein>
    <submittedName>
        <fullName evidence="1">Uncharacterized protein</fullName>
    </submittedName>
</protein>
<organism evidence="1 2">
    <name type="scientific">Zophobas morio</name>
    <dbReference type="NCBI Taxonomy" id="2755281"/>
    <lineage>
        <taxon>Eukaryota</taxon>
        <taxon>Metazoa</taxon>
        <taxon>Ecdysozoa</taxon>
        <taxon>Arthropoda</taxon>
        <taxon>Hexapoda</taxon>
        <taxon>Insecta</taxon>
        <taxon>Pterygota</taxon>
        <taxon>Neoptera</taxon>
        <taxon>Endopterygota</taxon>
        <taxon>Coleoptera</taxon>
        <taxon>Polyphaga</taxon>
        <taxon>Cucujiformia</taxon>
        <taxon>Tenebrionidae</taxon>
        <taxon>Zophobas</taxon>
    </lineage>
</organism>
<dbReference type="Proteomes" id="UP001168821">
    <property type="component" value="Unassembled WGS sequence"/>
</dbReference>
<evidence type="ECO:0000313" key="1">
    <source>
        <dbReference type="EMBL" id="KAJ3642579.1"/>
    </source>
</evidence>
<dbReference type="AlphaFoldDB" id="A0AA38M4I2"/>
<accession>A0AA38M4I2</accession>
<comment type="caution">
    <text evidence="1">The sequence shown here is derived from an EMBL/GenBank/DDBJ whole genome shotgun (WGS) entry which is preliminary data.</text>
</comment>
<keyword evidence="2" id="KW-1185">Reference proteome</keyword>
<reference evidence="1" key="1">
    <citation type="journal article" date="2023" name="G3 (Bethesda)">
        <title>Whole genome assemblies of Zophobas morio and Tenebrio molitor.</title>
        <authorList>
            <person name="Kaur S."/>
            <person name="Stinson S.A."/>
            <person name="diCenzo G.C."/>
        </authorList>
    </citation>
    <scope>NUCLEOTIDE SEQUENCE</scope>
    <source>
        <strain evidence="1">QUZm001</strain>
    </source>
</reference>
<name>A0AA38M4I2_9CUCU</name>